<dbReference type="GO" id="GO:0009253">
    <property type="term" value="P:peptidoglycan catabolic process"/>
    <property type="evidence" value="ECO:0007669"/>
    <property type="project" value="InterPro"/>
</dbReference>
<protein>
    <recommendedName>
        <fullName evidence="1">N-acetylmuramoyl-L-alanine amidase domain-containing protein</fullName>
    </recommendedName>
</protein>
<sequence>MPRTLTPDELLGAARFGGNTTREFSGWRERGIWRLARGFSPTWITIHHTAGEANAGVERYISSILVADPAVPDKCTVAIDRSGTVWMVTAGRANHQLKYSDAGRRRTASNAMPIGGPSVALRGNLENGNSFSYGAECIAAGTPNAAQYAAATRWAAGMCKALGIGAGSVVGHGELASDRDFSDPGWPMGDFRAEVARLLLTGSPATPAGIAPPPQDLPAGDWWPLVPGKADGRVTQLENKLVTLGFDWHRAGPSFVPGPRMSDNTARNISEFLFAHGLRPELGYRHDGQVWPREFGAIMDARKPNIPAANFANPADGAAALWLKTAGIKAGLLDPAWPWARNGDRGFEWPRLVRRLQMWLGDQPDPESEDPAVCFIGPTQNQRLSQRLGLWDL</sequence>
<dbReference type="Proteomes" id="UP000215896">
    <property type="component" value="Unassembled WGS sequence"/>
</dbReference>
<organism evidence="2 3">
    <name type="scientific">Enemella evansiae</name>
    <dbReference type="NCBI Taxonomy" id="2016499"/>
    <lineage>
        <taxon>Bacteria</taxon>
        <taxon>Bacillati</taxon>
        <taxon>Actinomycetota</taxon>
        <taxon>Actinomycetes</taxon>
        <taxon>Propionibacteriales</taxon>
        <taxon>Propionibacteriaceae</taxon>
        <taxon>Enemella</taxon>
    </lineage>
</organism>
<gene>
    <name evidence="2" type="ORF">CGZ94_04970</name>
</gene>
<proteinExistence type="predicted"/>
<dbReference type="InterPro" id="IPR036505">
    <property type="entry name" value="Amidase/PGRP_sf"/>
</dbReference>
<dbReference type="OrthoDB" id="514320at2"/>
<accession>A0A255GKF1</accession>
<comment type="caution">
    <text evidence="2">The sequence shown here is derived from an EMBL/GenBank/DDBJ whole genome shotgun (WGS) entry which is preliminary data.</text>
</comment>
<dbReference type="SMART" id="SM00644">
    <property type="entry name" value="Ami_2"/>
    <property type="match status" value="1"/>
</dbReference>
<dbReference type="AlphaFoldDB" id="A0A255GKF1"/>
<reference evidence="2 3" key="1">
    <citation type="submission" date="2017-07" db="EMBL/GenBank/DDBJ databases">
        <title>Draft whole genome sequences of clinical Proprionibacteriaceae strains.</title>
        <authorList>
            <person name="Bernier A.-M."/>
            <person name="Bernard K."/>
            <person name="Domingo M.-C."/>
        </authorList>
    </citation>
    <scope>NUCLEOTIDE SEQUENCE [LARGE SCALE GENOMIC DNA]</scope>
    <source>
        <strain evidence="2 3">NML 030167</strain>
    </source>
</reference>
<dbReference type="CDD" id="cd06583">
    <property type="entry name" value="PGRP"/>
    <property type="match status" value="1"/>
</dbReference>
<dbReference type="SUPFAM" id="SSF55846">
    <property type="entry name" value="N-acetylmuramoyl-L-alanine amidase-like"/>
    <property type="match status" value="1"/>
</dbReference>
<evidence type="ECO:0000313" key="3">
    <source>
        <dbReference type="Proteomes" id="UP000215896"/>
    </source>
</evidence>
<evidence type="ECO:0000313" key="2">
    <source>
        <dbReference type="EMBL" id="OYO16295.1"/>
    </source>
</evidence>
<dbReference type="RefSeq" id="WP_094404959.1">
    <property type="nucleotide sequence ID" value="NZ_NMVO01000004.1"/>
</dbReference>
<name>A0A255GKF1_9ACTN</name>
<dbReference type="Pfam" id="PF01510">
    <property type="entry name" value="Amidase_2"/>
    <property type="match status" value="1"/>
</dbReference>
<dbReference type="EMBL" id="NMVO01000004">
    <property type="protein sequence ID" value="OYO16295.1"/>
    <property type="molecule type" value="Genomic_DNA"/>
</dbReference>
<keyword evidence="3" id="KW-1185">Reference proteome</keyword>
<dbReference type="GO" id="GO:0008745">
    <property type="term" value="F:N-acetylmuramoyl-L-alanine amidase activity"/>
    <property type="evidence" value="ECO:0007669"/>
    <property type="project" value="InterPro"/>
</dbReference>
<dbReference type="Gene3D" id="3.40.80.10">
    <property type="entry name" value="Peptidoglycan recognition protein-like"/>
    <property type="match status" value="1"/>
</dbReference>
<feature type="domain" description="N-acetylmuramoyl-L-alanine amidase" evidence="1">
    <location>
        <begin position="29"/>
        <end position="185"/>
    </location>
</feature>
<evidence type="ECO:0000259" key="1">
    <source>
        <dbReference type="SMART" id="SM00644"/>
    </source>
</evidence>
<dbReference type="InterPro" id="IPR002502">
    <property type="entry name" value="Amidase_domain"/>
</dbReference>